<name>A0ABP9SFP5_9ACTN</name>
<evidence type="ECO:0000256" key="6">
    <source>
        <dbReference type="ARBA" id="ARBA00022840"/>
    </source>
</evidence>
<dbReference type="Proteomes" id="UP001501570">
    <property type="component" value="Unassembled WGS sequence"/>
</dbReference>
<dbReference type="InterPro" id="IPR018484">
    <property type="entry name" value="FGGY_N"/>
</dbReference>
<dbReference type="PANTHER" id="PTHR43095:SF5">
    <property type="entry name" value="XYLULOSE KINASE"/>
    <property type="match status" value="1"/>
</dbReference>
<evidence type="ECO:0000256" key="5">
    <source>
        <dbReference type="ARBA" id="ARBA00022777"/>
    </source>
</evidence>
<dbReference type="Pfam" id="PF02782">
    <property type="entry name" value="FGGY_C"/>
    <property type="match status" value="1"/>
</dbReference>
<evidence type="ECO:0000259" key="13">
    <source>
        <dbReference type="Pfam" id="PF02782"/>
    </source>
</evidence>
<dbReference type="PANTHER" id="PTHR43095">
    <property type="entry name" value="SUGAR KINASE"/>
    <property type="match status" value="1"/>
</dbReference>
<evidence type="ECO:0000259" key="12">
    <source>
        <dbReference type="Pfam" id="PF00370"/>
    </source>
</evidence>
<evidence type="ECO:0000256" key="3">
    <source>
        <dbReference type="ARBA" id="ARBA00022679"/>
    </source>
</evidence>
<evidence type="ECO:0000313" key="14">
    <source>
        <dbReference type="EMBL" id="GAA5194966.1"/>
    </source>
</evidence>
<dbReference type="CDD" id="cd07809">
    <property type="entry name" value="ASKHA_NBD_FGGY_BaXK-like"/>
    <property type="match status" value="1"/>
</dbReference>
<dbReference type="SUPFAM" id="SSF53067">
    <property type="entry name" value="Actin-like ATPase domain"/>
    <property type="match status" value="2"/>
</dbReference>
<dbReference type="EC" id="2.7.1.17" evidence="8 10"/>
<comment type="similarity">
    <text evidence="1 8 9">Belongs to the FGGY kinase family.</text>
</comment>
<keyword evidence="7 8" id="KW-0119">Carbohydrate metabolism</keyword>
<keyword evidence="4 8" id="KW-0547">Nucleotide-binding</keyword>
<evidence type="ECO:0000256" key="1">
    <source>
        <dbReference type="ARBA" id="ARBA00009156"/>
    </source>
</evidence>
<feature type="region of interest" description="Disordered" evidence="11">
    <location>
        <begin position="550"/>
        <end position="572"/>
    </location>
</feature>
<dbReference type="HAMAP" id="MF_02220">
    <property type="entry name" value="XylB"/>
    <property type="match status" value="1"/>
</dbReference>
<evidence type="ECO:0000256" key="7">
    <source>
        <dbReference type="ARBA" id="ARBA00023277"/>
    </source>
</evidence>
<dbReference type="Pfam" id="PF00370">
    <property type="entry name" value="FGGY_N"/>
    <property type="match status" value="1"/>
</dbReference>
<dbReference type="InterPro" id="IPR043129">
    <property type="entry name" value="ATPase_NBD"/>
</dbReference>
<dbReference type="NCBIfam" id="TIGR01312">
    <property type="entry name" value="XylB"/>
    <property type="match status" value="1"/>
</dbReference>
<comment type="caution">
    <text evidence="14">The sequence shown here is derived from an EMBL/GenBank/DDBJ whole genome shotgun (WGS) entry which is preliminary data.</text>
</comment>
<keyword evidence="3 8" id="KW-0808">Transferase</keyword>
<dbReference type="InterPro" id="IPR018483">
    <property type="entry name" value="Carb_kinase_FGGY_CS"/>
</dbReference>
<feature type="site" description="Important for activity" evidence="8">
    <location>
        <position position="9"/>
    </location>
</feature>
<evidence type="ECO:0000256" key="9">
    <source>
        <dbReference type="RuleBase" id="RU003733"/>
    </source>
</evidence>
<evidence type="ECO:0000256" key="11">
    <source>
        <dbReference type="SAM" id="MobiDB-lite"/>
    </source>
</evidence>
<keyword evidence="5 8" id="KW-0418">Kinase</keyword>
<evidence type="ECO:0000256" key="2">
    <source>
        <dbReference type="ARBA" id="ARBA00022629"/>
    </source>
</evidence>
<evidence type="ECO:0000313" key="15">
    <source>
        <dbReference type="Proteomes" id="UP001501570"/>
    </source>
</evidence>
<dbReference type="InterPro" id="IPR006000">
    <property type="entry name" value="Xylulokinase"/>
</dbReference>
<comment type="catalytic activity">
    <reaction evidence="8 10">
        <text>D-xylulose + ATP = D-xylulose 5-phosphate + ADP + H(+)</text>
        <dbReference type="Rhea" id="RHEA:10964"/>
        <dbReference type="ChEBI" id="CHEBI:15378"/>
        <dbReference type="ChEBI" id="CHEBI:17140"/>
        <dbReference type="ChEBI" id="CHEBI:30616"/>
        <dbReference type="ChEBI" id="CHEBI:57737"/>
        <dbReference type="ChEBI" id="CHEBI:456216"/>
        <dbReference type="EC" id="2.7.1.17"/>
    </reaction>
</comment>
<gene>
    <name evidence="8 10 14" type="primary">xylB</name>
    <name evidence="14" type="ORF">GCM10023322_60600</name>
</gene>
<feature type="binding site" evidence="8">
    <location>
        <begin position="72"/>
        <end position="73"/>
    </location>
    <ligand>
        <name>substrate</name>
    </ligand>
</feature>
<dbReference type="PROSITE" id="PS00933">
    <property type="entry name" value="FGGY_KINASES_1"/>
    <property type="match status" value="1"/>
</dbReference>
<dbReference type="InterPro" id="IPR050406">
    <property type="entry name" value="FGGY_Carb_Kinase"/>
</dbReference>
<keyword evidence="6 8" id="KW-0067">ATP-binding</keyword>
<comment type="function">
    <text evidence="8">Catalyzes the phosphorylation of D-xylulose to D-xylulose 5-phosphate.</text>
</comment>
<dbReference type="Gene3D" id="3.30.420.40">
    <property type="match status" value="2"/>
</dbReference>
<feature type="domain" description="Carbohydrate kinase FGGY C-terminal" evidence="13">
    <location>
        <begin position="243"/>
        <end position="424"/>
    </location>
</feature>
<dbReference type="EMBL" id="BAABJQ010000022">
    <property type="protein sequence ID" value="GAA5194966.1"/>
    <property type="molecule type" value="Genomic_DNA"/>
</dbReference>
<sequence>MSTLVAGVDSSTQSCKVVIRDAQTGTLVREGRAAHPDGTEVHPDAWWHALTEAVRQAGGLDDVAAVAVGAQQHGMVCLDEAGQVIRPALLWNDTRSAGAAQDLVAEFGGPGYWAEAVGSVPLASFTVTKLRWLAQHEPESARRVHTVCLPHDWLTWRLAGGGDPSSVRTDRGDASGTGYWSPATGQYRPDLLRAALGRDAAVPAVLGPAQEAGRTAGGAVLGPGTGDNAAAALGIGALPGDVVVSIGTSGTVFTAAAAPSADASGIVAGFADATGGFLPLVCTLNASRVLDASAALLGVDLDTFADLALSAPPGADGLVLVPYLEGERTPNRPLAAGSLHGLRHGTMDPAHLARAAVEGMLCALADGLDALLAGGVECRRVILVGGGARSAAVRAIAPTIFGVSVLVPPPGEYVADGAARQAAWVRSGSEAPPTWTIGSTERYQADPVPAVRQRYAEAAGLVLDRPIDRPVPDPAGLAATLRGRPARPLWARNPARGKTGLYSTNHPVLRSEIRSSHLNCLKTHTPAFGLVGFGGMVEVPAVINGREGLPRPRSASRWPRMGPWRCSRSGRPPSQYDLCVVSTRQSTSPYGWNRRGWVWKETP</sequence>
<keyword evidence="2 8" id="KW-0859">Xylose metabolism</keyword>
<dbReference type="InterPro" id="IPR018485">
    <property type="entry name" value="FGGY_C"/>
</dbReference>
<evidence type="ECO:0000256" key="10">
    <source>
        <dbReference type="RuleBase" id="RU364073"/>
    </source>
</evidence>
<keyword evidence="15" id="KW-1185">Reference proteome</keyword>
<dbReference type="PROSITE" id="PS00445">
    <property type="entry name" value="FGGY_KINASES_2"/>
    <property type="match status" value="1"/>
</dbReference>
<accession>A0ABP9SFP5</accession>
<proteinExistence type="inferred from homology"/>
<evidence type="ECO:0000256" key="4">
    <source>
        <dbReference type="ARBA" id="ARBA00022741"/>
    </source>
</evidence>
<feature type="active site" description="Proton acceptor" evidence="8">
    <location>
        <position position="227"/>
    </location>
</feature>
<reference evidence="15" key="1">
    <citation type="journal article" date="2019" name="Int. J. Syst. Evol. Microbiol.">
        <title>The Global Catalogue of Microorganisms (GCM) 10K type strain sequencing project: providing services to taxonomists for standard genome sequencing and annotation.</title>
        <authorList>
            <consortium name="The Broad Institute Genomics Platform"/>
            <consortium name="The Broad Institute Genome Sequencing Center for Infectious Disease"/>
            <person name="Wu L."/>
            <person name="Ma J."/>
        </authorList>
    </citation>
    <scope>NUCLEOTIDE SEQUENCE [LARGE SCALE GENOMIC DNA]</scope>
    <source>
        <strain evidence="15">JCM 18304</strain>
    </source>
</reference>
<feature type="domain" description="Carbohydrate kinase FGGY N-terminal" evidence="12">
    <location>
        <begin position="5"/>
        <end position="215"/>
    </location>
</feature>
<organism evidence="14 15">
    <name type="scientific">Rugosimonospora acidiphila</name>
    <dbReference type="NCBI Taxonomy" id="556531"/>
    <lineage>
        <taxon>Bacteria</taxon>
        <taxon>Bacillati</taxon>
        <taxon>Actinomycetota</taxon>
        <taxon>Actinomycetes</taxon>
        <taxon>Micromonosporales</taxon>
        <taxon>Micromonosporaceae</taxon>
        <taxon>Rugosimonospora</taxon>
    </lineage>
</organism>
<protein>
    <recommendedName>
        <fullName evidence="8 10">Xylulose kinase</fullName>
        <shortName evidence="8 10">Xylulokinase</shortName>
        <ecNumber evidence="8 10">2.7.1.17</ecNumber>
    </recommendedName>
</protein>
<evidence type="ECO:0000256" key="8">
    <source>
        <dbReference type="HAMAP-Rule" id="MF_02220"/>
    </source>
</evidence>